<feature type="region of interest" description="Disordered" evidence="1">
    <location>
        <begin position="170"/>
        <end position="193"/>
    </location>
</feature>
<evidence type="ECO:0000313" key="2">
    <source>
        <dbReference type="EMBL" id="CAB4705816.1"/>
    </source>
</evidence>
<proteinExistence type="predicted"/>
<dbReference type="EMBL" id="CAFBQD010000018">
    <property type="protein sequence ID" value="CAB5049518.1"/>
    <property type="molecule type" value="Genomic_DNA"/>
</dbReference>
<evidence type="ECO:0000313" key="5">
    <source>
        <dbReference type="EMBL" id="CAB4854624.1"/>
    </source>
</evidence>
<feature type="region of interest" description="Disordered" evidence="1">
    <location>
        <begin position="40"/>
        <end position="64"/>
    </location>
</feature>
<evidence type="ECO:0000313" key="3">
    <source>
        <dbReference type="EMBL" id="CAB4766860.1"/>
    </source>
</evidence>
<dbReference type="EMBL" id="CAEZZN010000021">
    <property type="protein sequence ID" value="CAB4766860.1"/>
    <property type="molecule type" value="Genomic_DNA"/>
</dbReference>
<evidence type="ECO:0000313" key="6">
    <source>
        <dbReference type="EMBL" id="CAB4988074.1"/>
    </source>
</evidence>
<dbReference type="EMBL" id="CAFBOQ010000025">
    <property type="protein sequence ID" value="CAB4988074.1"/>
    <property type="molecule type" value="Genomic_DNA"/>
</dbReference>
<dbReference type="EMBL" id="CAFBQM010000017">
    <property type="protein sequence ID" value="CAB5056443.1"/>
    <property type="molecule type" value="Genomic_DNA"/>
</dbReference>
<evidence type="ECO:0000313" key="8">
    <source>
        <dbReference type="EMBL" id="CAB5056443.1"/>
    </source>
</evidence>
<sequence>MIDIKNDTQHKADNQNEQSIFIRNSAAVTTVRTSSVSKTLKSHDGKVSSSTTVSSRTITRTNKSTNSDIHPLDFTGMDSSAVISTGCGSSPRINNFVSNLNTHGVFGINTVNALPTHSDLIKWISDSNSLIKEFDLWSMQNQVAQSCYEGTPDCCTNAPMGIAHEESLNNHNRDNAVGNESGKNAAAGPEDFDVTHTPILSQKVEASHV</sequence>
<evidence type="ECO:0000256" key="1">
    <source>
        <dbReference type="SAM" id="MobiDB-lite"/>
    </source>
</evidence>
<name>A0A6J7TS67_9ZZZZ</name>
<dbReference type="AlphaFoldDB" id="A0A6J7TS67"/>
<accession>A0A6J7TS67</accession>
<evidence type="ECO:0000313" key="4">
    <source>
        <dbReference type="EMBL" id="CAB4806127.1"/>
    </source>
</evidence>
<dbReference type="EMBL" id="CAEZYA010000021">
    <property type="protein sequence ID" value="CAB4705816.1"/>
    <property type="molecule type" value="Genomic_DNA"/>
</dbReference>
<gene>
    <name evidence="2" type="ORF">UFOPK2627_00749</name>
    <name evidence="3" type="ORF">UFOPK2879_00755</name>
    <name evidence="4" type="ORF">UFOPK3078_00677</name>
    <name evidence="5" type="ORF">UFOPK3288_00854</name>
    <name evidence="6" type="ORF">UFOPK3990_00891</name>
    <name evidence="7" type="ORF">UFOPK4245_00800</name>
    <name evidence="8" type="ORF">UFOPK4337_00571</name>
</gene>
<feature type="compositionally biased region" description="Low complexity" evidence="1">
    <location>
        <begin position="47"/>
        <end position="61"/>
    </location>
</feature>
<dbReference type="EMBL" id="CAFBLC010000025">
    <property type="protein sequence ID" value="CAB4854624.1"/>
    <property type="molecule type" value="Genomic_DNA"/>
</dbReference>
<dbReference type="EMBL" id="CAFAAU010000015">
    <property type="protein sequence ID" value="CAB4806127.1"/>
    <property type="molecule type" value="Genomic_DNA"/>
</dbReference>
<organism evidence="8">
    <name type="scientific">freshwater metagenome</name>
    <dbReference type="NCBI Taxonomy" id="449393"/>
    <lineage>
        <taxon>unclassified sequences</taxon>
        <taxon>metagenomes</taxon>
        <taxon>ecological metagenomes</taxon>
    </lineage>
</organism>
<reference evidence="8" key="1">
    <citation type="submission" date="2020-05" db="EMBL/GenBank/DDBJ databases">
        <authorList>
            <person name="Chiriac C."/>
            <person name="Salcher M."/>
            <person name="Ghai R."/>
            <person name="Kavagutti S V."/>
        </authorList>
    </citation>
    <scope>NUCLEOTIDE SEQUENCE</scope>
</reference>
<evidence type="ECO:0000313" key="7">
    <source>
        <dbReference type="EMBL" id="CAB5049518.1"/>
    </source>
</evidence>
<protein>
    <submittedName>
        <fullName evidence="8">Unannotated protein</fullName>
    </submittedName>
</protein>